<organism evidence="2 3">
    <name type="scientific">Sinomonas humi</name>
    <dbReference type="NCBI Taxonomy" id="1338436"/>
    <lineage>
        <taxon>Bacteria</taxon>
        <taxon>Bacillati</taxon>
        <taxon>Actinomycetota</taxon>
        <taxon>Actinomycetes</taxon>
        <taxon>Micrococcales</taxon>
        <taxon>Micrococcaceae</taxon>
        <taxon>Sinomonas</taxon>
    </lineage>
</organism>
<proteinExistence type="predicted"/>
<feature type="region of interest" description="Disordered" evidence="1">
    <location>
        <begin position="16"/>
        <end position="56"/>
    </location>
</feature>
<evidence type="ECO:0000313" key="2">
    <source>
        <dbReference type="EMBL" id="KHL04477.1"/>
    </source>
</evidence>
<dbReference type="STRING" id="1338436.LK10_05440"/>
<accession>A0A0B2ARB8</accession>
<name>A0A0B2ARB8_9MICC</name>
<protein>
    <submittedName>
        <fullName evidence="2">Uncharacterized protein</fullName>
    </submittedName>
</protein>
<reference evidence="2 3" key="1">
    <citation type="submission" date="2014-09" db="EMBL/GenBank/DDBJ databases">
        <title>Genome sequence of Sinomonas sp. MUSC 117.</title>
        <authorList>
            <person name="Lee L.-H."/>
        </authorList>
    </citation>
    <scope>NUCLEOTIDE SEQUENCE [LARGE SCALE GENOMIC DNA]</scope>
    <source>
        <strain evidence="2 3">MUSC 117</strain>
    </source>
</reference>
<evidence type="ECO:0000313" key="3">
    <source>
        <dbReference type="Proteomes" id="UP000030982"/>
    </source>
</evidence>
<comment type="caution">
    <text evidence="2">The sequence shown here is derived from an EMBL/GenBank/DDBJ whole genome shotgun (WGS) entry which is preliminary data.</text>
</comment>
<sequence>MTTNPILGQTAIVLHRGIERSSDPTKARPAVSRETARTSRQSGRVGQPGWPRRPIWRKRTGLPHQLAVLLGAPNRRDVLRHQSS</sequence>
<evidence type="ECO:0000256" key="1">
    <source>
        <dbReference type="SAM" id="MobiDB-lite"/>
    </source>
</evidence>
<feature type="compositionally biased region" description="Basic and acidic residues" evidence="1">
    <location>
        <begin position="16"/>
        <end position="26"/>
    </location>
</feature>
<dbReference type="Proteomes" id="UP000030982">
    <property type="component" value="Unassembled WGS sequence"/>
</dbReference>
<dbReference type="AlphaFoldDB" id="A0A0B2ARB8"/>
<keyword evidence="3" id="KW-1185">Reference proteome</keyword>
<gene>
    <name evidence="2" type="ORF">LK10_05440</name>
</gene>
<dbReference type="EMBL" id="JTDL01000079">
    <property type="protein sequence ID" value="KHL04477.1"/>
    <property type="molecule type" value="Genomic_DNA"/>
</dbReference>